<dbReference type="InterPro" id="IPR029063">
    <property type="entry name" value="SAM-dependent_MTases_sf"/>
</dbReference>
<dbReference type="InterPro" id="IPR027555">
    <property type="entry name" value="Mo5U34_MeTrfas-like"/>
</dbReference>
<dbReference type="NCBIfam" id="TIGR04290">
    <property type="entry name" value="meth_Rta_06860"/>
    <property type="match status" value="1"/>
</dbReference>
<keyword evidence="3" id="KW-1185">Reference proteome</keyword>
<reference evidence="3" key="1">
    <citation type="journal article" date="2019" name="Int. J. Syst. Evol. Microbiol.">
        <title>The Global Catalogue of Microorganisms (GCM) 10K type strain sequencing project: providing services to taxonomists for standard genome sequencing and annotation.</title>
        <authorList>
            <consortium name="The Broad Institute Genomics Platform"/>
            <consortium name="The Broad Institute Genome Sequencing Center for Infectious Disease"/>
            <person name="Wu L."/>
            <person name="Ma J."/>
        </authorList>
    </citation>
    <scope>NUCLEOTIDE SEQUENCE [LARGE SCALE GENOMIC DNA]</scope>
    <source>
        <strain evidence="3">CCUG 58760</strain>
    </source>
</reference>
<dbReference type="GO" id="GO:0008168">
    <property type="term" value="F:methyltransferase activity"/>
    <property type="evidence" value="ECO:0007669"/>
    <property type="project" value="UniProtKB-KW"/>
</dbReference>
<keyword evidence="2" id="KW-0489">Methyltransferase</keyword>
<proteinExistence type="predicted"/>
<keyword evidence="2" id="KW-0808">Transferase</keyword>
<dbReference type="Gene3D" id="3.40.50.150">
    <property type="entry name" value="Vaccinia Virus protein VP39"/>
    <property type="match status" value="1"/>
</dbReference>
<name>A0ABW0G8J4_9PROT</name>
<feature type="region of interest" description="Disordered" evidence="1">
    <location>
        <begin position="245"/>
        <end position="281"/>
    </location>
</feature>
<dbReference type="PANTHER" id="PTHR43464:SF95">
    <property type="entry name" value="TRNA U34 CARBOXYMETHYLTRANSFERASE"/>
    <property type="match status" value="1"/>
</dbReference>
<dbReference type="SUPFAM" id="SSF53335">
    <property type="entry name" value="S-adenosyl-L-methionine-dependent methyltransferases"/>
    <property type="match status" value="1"/>
</dbReference>
<dbReference type="Proteomes" id="UP001596166">
    <property type="component" value="Unassembled WGS sequence"/>
</dbReference>
<dbReference type="GO" id="GO:0032259">
    <property type="term" value="P:methylation"/>
    <property type="evidence" value="ECO:0007669"/>
    <property type="project" value="UniProtKB-KW"/>
</dbReference>
<comment type="caution">
    <text evidence="2">The sequence shown here is derived from an EMBL/GenBank/DDBJ whole genome shotgun (WGS) entry which is preliminary data.</text>
</comment>
<protein>
    <submittedName>
        <fullName evidence="2">TIGR04290 family methyltransferase</fullName>
    </submittedName>
</protein>
<dbReference type="CDD" id="cd02440">
    <property type="entry name" value="AdoMet_MTases"/>
    <property type="match status" value="1"/>
</dbReference>
<sequence length="281" mass="31512">MTNLTTDQIRARVAALGDWFHNIDLNGVSTAPDHFLHDYPNVKWRRFAHAVPQDLSGLTVLDIGCNGGFYSIEMKRRGAERVVGIDFDDRYLAQARFAAEVTRQDIEFRKLSVYDLALLGERFDVVLFMGVLYHLRHPLLALDLIHEHAARDLMIFQSMQRGSETVEPLSTDYDFRQQDHFNAPGYPKLHFIEHQYSGDWTNWWVPNAACAEAMLRSAGFRIVEHPEQEVYVCRRAARPTEAGAVYPALPPTTAPPTTAPPTTAPSAGGAPANHVRTGSQG</sequence>
<evidence type="ECO:0000313" key="2">
    <source>
        <dbReference type="EMBL" id="MFC5357397.1"/>
    </source>
</evidence>
<dbReference type="InterPro" id="IPR027554">
    <property type="entry name" value="Meth_Rta_06860"/>
</dbReference>
<gene>
    <name evidence="2" type="ORF">ACFPMG_20505</name>
</gene>
<accession>A0ABW0G8J4</accession>
<dbReference type="RefSeq" id="WP_376997017.1">
    <property type="nucleotide sequence ID" value="NZ_JBHSLC010000044.1"/>
</dbReference>
<dbReference type="EMBL" id="JBHSLC010000044">
    <property type="protein sequence ID" value="MFC5357397.1"/>
    <property type="molecule type" value="Genomic_DNA"/>
</dbReference>
<dbReference type="PANTHER" id="PTHR43464">
    <property type="entry name" value="METHYLTRANSFERASE"/>
    <property type="match status" value="1"/>
</dbReference>
<dbReference type="Pfam" id="PF08003">
    <property type="entry name" value="Methyltransf_9"/>
    <property type="match status" value="1"/>
</dbReference>
<feature type="compositionally biased region" description="Pro residues" evidence="1">
    <location>
        <begin position="248"/>
        <end position="263"/>
    </location>
</feature>
<organism evidence="2 3">
    <name type="scientific">Azospirillum himalayense</name>
    <dbReference type="NCBI Taxonomy" id="654847"/>
    <lineage>
        <taxon>Bacteria</taxon>
        <taxon>Pseudomonadati</taxon>
        <taxon>Pseudomonadota</taxon>
        <taxon>Alphaproteobacteria</taxon>
        <taxon>Rhodospirillales</taxon>
        <taxon>Azospirillaceae</taxon>
        <taxon>Azospirillum</taxon>
    </lineage>
</organism>
<evidence type="ECO:0000256" key="1">
    <source>
        <dbReference type="SAM" id="MobiDB-lite"/>
    </source>
</evidence>
<evidence type="ECO:0000313" key="3">
    <source>
        <dbReference type="Proteomes" id="UP001596166"/>
    </source>
</evidence>